<evidence type="ECO:0000256" key="7">
    <source>
        <dbReference type="ARBA" id="ARBA00038168"/>
    </source>
</evidence>
<keyword evidence="5 8" id="KW-0408">Iron</keyword>
<reference evidence="10 11" key="1">
    <citation type="journal article" date="2013" name="PLoS Genet.">
        <title>Comparative genome structure, secondary metabolite, and effector coding capacity across Cochliobolus pathogens.</title>
        <authorList>
            <person name="Condon B.J."/>
            <person name="Leng Y."/>
            <person name="Wu D."/>
            <person name="Bushley K.E."/>
            <person name="Ohm R.A."/>
            <person name="Otillar R."/>
            <person name="Martin J."/>
            <person name="Schackwitz W."/>
            <person name="Grimwood J."/>
            <person name="MohdZainudin N."/>
            <person name="Xue C."/>
            <person name="Wang R."/>
            <person name="Manning V.A."/>
            <person name="Dhillon B."/>
            <person name="Tu Z.J."/>
            <person name="Steffenson B.J."/>
            <person name="Salamov A."/>
            <person name="Sun H."/>
            <person name="Lowry S."/>
            <person name="LaButti K."/>
            <person name="Han J."/>
            <person name="Copeland A."/>
            <person name="Lindquist E."/>
            <person name="Barry K."/>
            <person name="Schmutz J."/>
            <person name="Baker S.E."/>
            <person name="Ciuffetti L.M."/>
            <person name="Grigoriev I.V."/>
            <person name="Zhong S."/>
            <person name="Turgeon B.G."/>
        </authorList>
    </citation>
    <scope>NUCLEOTIDE SEQUENCE [LARGE SCALE GENOMIC DNA]</scope>
    <source>
        <strain evidence="10 11">ATCC 44560</strain>
    </source>
</reference>
<gene>
    <name evidence="10" type="ORF">COCMIDRAFT_96091</name>
</gene>
<evidence type="ECO:0000256" key="6">
    <source>
        <dbReference type="ARBA" id="ARBA00023136"/>
    </source>
</evidence>
<dbReference type="SMART" id="SM01117">
    <property type="entry name" value="Cyt-b5"/>
    <property type="match status" value="1"/>
</dbReference>
<dbReference type="KEGG" id="bor:COCMIDRAFT_96091"/>
<dbReference type="InterPro" id="IPR001199">
    <property type="entry name" value="Cyt_B5-like_heme/steroid-bd"/>
</dbReference>
<dbReference type="eggNOG" id="KOG0537">
    <property type="taxonomic scope" value="Eukaryota"/>
</dbReference>
<dbReference type="EMBL" id="KI963988">
    <property type="protein sequence ID" value="EUC45260.1"/>
    <property type="molecule type" value="Genomic_DNA"/>
</dbReference>
<keyword evidence="11" id="KW-1185">Reference proteome</keyword>
<dbReference type="SUPFAM" id="SSF55856">
    <property type="entry name" value="Cytochrome b5-like heme/steroid binding domain"/>
    <property type="match status" value="1"/>
</dbReference>
<organism evidence="10 11">
    <name type="scientific">Bipolaris oryzae ATCC 44560</name>
    <dbReference type="NCBI Taxonomy" id="930090"/>
    <lineage>
        <taxon>Eukaryota</taxon>
        <taxon>Fungi</taxon>
        <taxon>Dikarya</taxon>
        <taxon>Ascomycota</taxon>
        <taxon>Pezizomycotina</taxon>
        <taxon>Dothideomycetes</taxon>
        <taxon>Pleosporomycetidae</taxon>
        <taxon>Pleosporales</taxon>
        <taxon>Pleosporineae</taxon>
        <taxon>Pleosporaceae</taxon>
        <taxon>Bipolaris</taxon>
    </lineage>
</organism>
<dbReference type="Proteomes" id="UP000054032">
    <property type="component" value="Unassembled WGS sequence"/>
</dbReference>
<accession>W6Z5L2</accession>
<dbReference type="PANTHER" id="PTHR19359:SF14">
    <property type="entry name" value="CYTOCHROME B5 A"/>
    <property type="match status" value="1"/>
</dbReference>
<name>W6Z5L2_COCMI</name>
<keyword evidence="6" id="KW-0472">Membrane</keyword>
<evidence type="ECO:0000256" key="8">
    <source>
        <dbReference type="RuleBase" id="RU362121"/>
    </source>
</evidence>
<keyword evidence="4 8" id="KW-0479">Metal-binding</keyword>
<protein>
    <recommendedName>
        <fullName evidence="9">Cytochrome b5 heme-binding domain-containing protein</fullName>
    </recommendedName>
</protein>
<proteinExistence type="inferred from homology"/>
<comment type="subcellular location">
    <subcellularLocation>
        <location evidence="1">Membrane</location>
    </subcellularLocation>
</comment>
<comment type="similarity">
    <text evidence="7 8">Belongs to the cytochrome b5 family.</text>
</comment>
<dbReference type="InterPro" id="IPR050668">
    <property type="entry name" value="Cytochrome_b5"/>
</dbReference>
<dbReference type="OrthoDB" id="260519at2759"/>
<evidence type="ECO:0000259" key="9">
    <source>
        <dbReference type="PROSITE" id="PS50255"/>
    </source>
</evidence>
<feature type="domain" description="Cytochrome b5 heme-binding" evidence="9">
    <location>
        <begin position="4"/>
        <end position="80"/>
    </location>
</feature>
<evidence type="ECO:0000256" key="1">
    <source>
        <dbReference type="ARBA" id="ARBA00004370"/>
    </source>
</evidence>
<keyword evidence="2 8" id="KW-0349">Heme</keyword>
<dbReference type="GO" id="GO:0016020">
    <property type="term" value="C:membrane"/>
    <property type="evidence" value="ECO:0007669"/>
    <property type="project" value="UniProtKB-SubCell"/>
</dbReference>
<evidence type="ECO:0000256" key="3">
    <source>
        <dbReference type="ARBA" id="ARBA00022692"/>
    </source>
</evidence>
<dbReference type="PANTHER" id="PTHR19359">
    <property type="entry name" value="CYTOCHROME B5"/>
    <property type="match status" value="1"/>
</dbReference>
<dbReference type="GeneID" id="19128784"/>
<dbReference type="FunFam" id="3.10.120.10:FF:000002">
    <property type="entry name" value="Cytochrome b5 type B"/>
    <property type="match status" value="1"/>
</dbReference>
<keyword evidence="3" id="KW-0812">Transmembrane</keyword>
<evidence type="ECO:0000256" key="4">
    <source>
        <dbReference type="ARBA" id="ARBA00022723"/>
    </source>
</evidence>
<dbReference type="Gene3D" id="3.10.120.10">
    <property type="entry name" value="Cytochrome b5-like heme/steroid binding domain"/>
    <property type="match status" value="1"/>
</dbReference>
<dbReference type="PROSITE" id="PS50255">
    <property type="entry name" value="CYTOCHROME_B5_2"/>
    <property type="match status" value="1"/>
</dbReference>
<evidence type="ECO:0000313" key="11">
    <source>
        <dbReference type="Proteomes" id="UP000054032"/>
    </source>
</evidence>
<dbReference type="InterPro" id="IPR018506">
    <property type="entry name" value="Cyt_B5_heme-BS"/>
</dbReference>
<dbReference type="PRINTS" id="PR00363">
    <property type="entry name" value="CYTOCHROMEB5"/>
</dbReference>
<evidence type="ECO:0000256" key="2">
    <source>
        <dbReference type="ARBA" id="ARBA00022617"/>
    </source>
</evidence>
<dbReference type="Pfam" id="PF00173">
    <property type="entry name" value="Cyt-b5"/>
    <property type="match status" value="1"/>
</dbReference>
<dbReference type="InterPro" id="IPR036400">
    <property type="entry name" value="Cyt_B5-like_heme/steroid_sf"/>
</dbReference>
<dbReference type="STRING" id="930090.W6Z5L2"/>
<dbReference type="GO" id="GO:0046872">
    <property type="term" value="F:metal ion binding"/>
    <property type="evidence" value="ECO:0007669"/>
    <property type="project" value="UniProtKB-UniRule"/>
</dbReference>
<dbReference type="RefSeq" id="XP_007688269.1">
    <property type="nucleotide sequence ID" value="XM_007690079.1"/>
</dbReference>
<dbReference type="GO" id="GO:0020037">
    <property type="term" value="F:heme binding"/>
    <property type="evidence" value="ECO:0007669"/>
    <property type="project" value="UniProtKB-UniRule"/>
</dbReference>
<dbReference type="PROSITE" id="PS00191">
    <property type="entry name" value="CYTOCHROME_B5_1"/>
    <property type="match status" value="1"/>
</dbReference>
<evidence type="ECO:0000313" key="10">
    <source>
        <dbReference type="EMBL" id="EUC45260.1"/>
    </source>
</evidence>
<evidence type="ECO:0000256" key="5">
    <source>
        <dbReference type="ARBA" id="ARBA00023004"/>
    </source>
</evidence>
<dbReference type="AlphaFoldDB" id="W6Z5L2"/>
<dbReference type="HOGENOM" id="CLU_102602_4_3_1"/>
<sequence>MVVIKELSQSEVASHNQGKDLWVCIRGYVYDVSNFIEEHPGGEEVLRSFAGKDATEAFEDAAHSEEVTPIMKELIVGKISSLVRVSTF</sequence>